<accession>A0A2P2N897</accession>
<sequence length="31" mass="3599">MFCLDIENRDLEHFEQIFIALIETGDVSSNV</sequence>
<evidence type="ECO:0000313" key="1">
    <source>
        <dbReference type="EMBL" id="MBX38656.1"/>
    </source>
</evidence>
<name>A0A2P2N897_RHIMU</name>
<protein>
    <submittedName>
        <fullName evidence="1">Uncharacterized protein</fullName>
    </submittedName>
</protein>
<organism evidence="1">
    <name type="scientific">Rhizophora mucronata</name>
    <name type="common">Asiatic mangrove</name>
    <dbReference type="NCBI Taxonomy" id="61149"/>
    <lineage>
        <taxon>Eukaryota</taxon>
        <taxon>Viridiplantae</taxon>
        <taxon>Streptophyta</taxon>
        <taxon>Embryophyta</taxon>
        <taxon>Tracheophyta</taxon>
        <taxon>Spermatophyta</taxon>
        <taxon>Magnoliopsida</taxon>
        <taxon>eudicotyledons</taxon>
        <taxon>Gunneridae</taxon>
        <taxon>Pentapetalae</taxon>
        <taxon>rosids</taxon>
        <taxon>fabids</taxon>
        <taxon>Malpighiales</taxon>
        <taxon>Rhizophoraceae</taxon>
        <taxon>Rhizophora</taxon>
    </lineage>
</organism>
<reference evidence="1" key="1">
    <citation type="submission" date="2018-02" db="EMBL/GenBank/DDBJ databases">
        <title>Rhizophora mucronata_Transcriptome.</title>
        <authorList>
            <person name="Meera S.P."/>
            <person name="Sreeshan A."/>
            <person name="Augustine A."/>
        </authorList>
    </citation>
    <scope>NUCLEOTIDE SEQUENCE</scope>
    <source>
        <tissue evidence="1">Leaf</tissue>
    </source>
</reference>
<dbReference type="AlphaFoldDB" id="A0A2P2N897"/>
<dbReference type="EMBL" id="GGEC01058172">
    <property type="protein sequence ID" value="MBX38656.1"/>
    <property type="molecule type" value="Transcribed_RNA"/>
</dbReference>
<proteinExistence type="predicted"/>